<dbReference type="FunFam" id="3.40.50.10480:FF:000001">
    <property type="entry name" value="IMP4, U3 small nucleolar ribonucleoprotein"/>
    <property type="match status" value="1"/>
</dbReference>
<dbReference type="InterPro" id="IPR044281">
    <property type="entry name" value="IMP4/RPF1"/>
</dbReference>
<dbReference type="EMBL" id="JAEHOD010000014">
    <property type="protein sequence ID" value="KAG2449523.1"/>
    <property type="molecule type" value="Genomic_DNA"/>
</dbReference>
<dbReference type="Pfam" id="PF04427">
    <property type="entry name" value="Brix"/>
    <property type="match status" value="1"/>
</dbReference>
<dbReference type="PANTHER" id="PTHR22734">
    <property type="entry name" value="U3 SMALL NUCLEOLAR RIBONUCLEOPROTEIN PROTEIN IMP4"/>
    <property type="match status" value="1"/>
</dbReference>
<feature type="compositionally biased region" description="Low complexity" evidence="2">
    <location>
        <begin position="306"/>
        <end position="316"/>
    </location>
</feature>
<evidence type="ECO:0008006" key="7">
    <source>
        <dbReference type="Google" id="ProtNLM"/>
    </source>
</evidence>
<dbReference type="InterPro" id="IPR000210">
    <property type="entry name" value="BTB/POZ_dom"/>
</dbReference>
<dbReference type="GO" id="GO:0006364">
    <property type="term" value="P:rRNA processing"/>
    <property type="evidence" value="ECO:0007669"/>
    <property type="project" value="InterPro"/>
</dbReference>
<dbReference type="AlphaFoldDB" id="A0A835WLM7"/>
<evidence type="ECO:0000256" key="1">
    <source>
        <dbReference type="ARBA" id="ARBA00004906"/>
    </source>
</evidence>
<dbReference type="InterPro" id="IPR011042">
    <property type="entry name" value="6-blade_b-propeller_TolB-like"/>
</dbReference>
<dbReference type="PROSITE" id="PS50833">
    <property type="entry name" value="BRIX"/>
    <property type="match status" value="1"/>
</dbReference>
<dbReference type="PANTHER" id="PTHR22734:SF2">
    <property type="entry name" value="U3 SMALL NUCLEOLAR RIBONUCLEOPROTEIN PROTEIN IMP4"/>
    <property type="match status" value="1"/>
</dbReference>
<dbReference type="GO" id="GO:0042274">
    <property type="term" value="P:ribosomal small subunit biogenesis"/>
    <property type="evidence" value="ECO:0007669"/>
    <property type="project" value="UniProtKB-ARBA"/>
</dbReference>
<dbReference type="SUPFAM" id="SSF54695">
    <property type="entry name" value="POZ domain"/>
    <property type="match status" value="1"/>
</dbReference>
<dbReference type="GO" id="GO:0030515">
    <property type="term" value="F:snoRNA binding"/>
    <property type="evidence" value="ECO:0007669"/>
    <property type="project" value="TreeGrafter"/>
</dbReference>
<comment type="pathway">
    <text evidence="1">Protein modification; protein ubiquitination.</text>
</comment>
<accession>A0A835WLM7</accession>
<proteinExistence type="predicted"/>
<evidence type="ECO:0000256" key="2">
    <source>
        <dbReference type="SAM" id="MobiDB-lite"/>
    </source>
</evidence>
<dbReference type="GO" id="GO:0005654">
    <property type="term" value="C:nucleoplasm"/>
    <property type="evidence" value="ECO:0007669"/>
    <property type="project" value="UniProtKB-ARBA"/>
</dbReference>
<dbReference type="GO" id="GO:0032040">
    <property type="term" value="C:small-subunit processome"/>
    <property type="evidence" value="ECO:0007669"/>
    <property type="project" value="TreeGrafter"/>
</dbReference>
<dbReference type="CDD" id="cd18186">
    <property type="entry name" value="BTB_POZ_ZBTB_KLHL-like"/>
    <property type="match status" value="1"/>
</dbReference>
<organism evidence="5 6">
    <name type="scientific">Chlamydomonas schloesseri</name>
    <dbReference type="NCBI Taxonomy" id="2026947"/>
    <lineage>
        <taxon>Eukaryota</taxon>
        <taxon>Viridiplantae</taxon>
        <taxon>Chlorophyta</taxon>
        <taxon>core chlorophytes</taxon>
        <taxon>Chlorophyceae</taxon>
        <taxon>CS clade</taxon>
        <taxon>Chlamydomonadales</taxon>
        <taxon>Chlamydomonadaceae</taxon>
        <taxon>Chlamydomonas</taxon>
    </lineage>
</organism>
<dbReference type="Pfam" id="PF00651">
    <property type="entry name" value="BTB"/>
    <property type="match status" value="1"/>
</dbReference>
<dbReference type="OrthoDB" id="10253204at2759"/>
<reference evidence="5" key="1">
    <citation type="journal article" date="2020" name="bioRxiv">
        <title>Comparative genomics of Chlamydomonas.</title>
        <authorList>
            <person name="Craig R.J."/>
            <person name="Hasan A.R."/>
            <person name="Ness R.W."/>
            <person name="Keightley P.D."/>
        </authorList>
    </citation>
    <scope>NUCLEOTIDE SEQUENCE</scope>
    <source>
        <strain evidence="5">CCAP 11/173</strain>
    </source>
</reference>
<dbReference type="InterPro" id="IPR011333">
    <property type="entry name" value="SKP1/BTB/POZ_sf"/>
</dbReference>
<dbReference type="GO" id="GO:0042134">
    <property type="term" value="F:rRNA primary transcript binding"/>
    <property type="evidence" value="ECO:0007669"/>
    <property type="project" value="InterPro"/>
</dbReference>
<evidence type="ECO:0000313" key="5">
    <source>
        <dbReference type="EMBL" id="KAG2449523.1"/>
    </source>
</evidence>
<feature type="compositionally biased region" description="Gly residues" evidence="2">
    <location>
        <begin position="317"/>
        <end position="339"/>
    </location>
</feature>
<evidence type="ECO:0000313" key="6">
    <source>
        <dbReference type="Proteomes" id="UP000613740"/>
    </source>
</evidence>
<feature type="domain" description="BTB" evidence="3">
    <location>
        <begin position="544"/>
        <end position="613"/>
    </location>
</feature>
<sequence length="721" mass="77202">MLRRNVRLRKEYLYRKGLEGKERAAYERKRLIRKALEEGKPIPTELRKDEAELRREIELEDDNTAVPRTHVDDEYAHAGETDPKVLVTTSRDPSSRLTQFAKEMKLVIPNSQRINRGGLILKELVDTCRNHDFTDIVVLHEHRGEPDGMVVCHLPYGPTAYFGIFNTVLRHDIGQKKEVGTISEAYPHLVLDNLGSKLGSRTANILKHLFPVPKDDAKRIVTFANRQDYISFRHHTYAQPKGASSIELTECGPRFELKLYQIKLGTMDQAHAENEWVLRAYTRNTKRARLGDDGDQGAAGGPPGKAPKLVTAAAAGSKGGKSGGGGGKGGGGKGGGGKKNSGASKSARCAAGSLVVATATALHRLQLPSCAEAEAVAAVARGGRRAQAAPAAAALQAQLLAGHEWQQGAVDGRAGEARFKSLCGLAADAAGDIYTADRVVPYNGASCSVRRVAPDGAVATLVSGLPDQHWLRSPAILSNGDLALCGTRALLLIDLGLTPLLPQSQQAGEDAAGLAVAAATAQLPPRSLPADLGALLDAQPDGTADLTICVGDRRFHAHRLILCARCDYFKQRLADDGFAGARAAELELPDAEPGAFTALLLRWLYTGGADVPLEQARGVAELADRLLLPDLRSAAQAVVAASVTPGSVVDSLLWAARCSEPRGGGGGFGGLLARWYVEHYEEVRREAGASRQRLAAVPALMEELMDAVVDFDRRARKRPRS</sequence>
<dbReference type="Proteomes" id="UP000613740">
    <property type="component" value="Unassembled WGS sequence"/>
</dbReference>
<dbReference type="Gene3D" id="3.40.50.10480">
    <property type="entry name" value="Probable brix-domain ribosomal biogenesis protein"/>
    <property type="match status" value="1"/>
</dbReference>
<feature type="domain" description="Brix" evidence="4">
    <location>
        <begin position="83"/>
        <end position="268"/>
    </location>
</feature>
<dbReference type="InterPro" id="IPR007109">
    <property type="entry name" value="Brix"/>
</dbReference>
<evidence type="ECO:0000259" key="3">
    <source>
        <dbReference type="PROSITE" id="PS50097"/>
    </source>
</evidence>
<dbReference type="SMART" id="SM00879">
    <property type="entry name" value="Brix"/>
    <property type="match status" value="1"/>
</dbReference>
<dbReference type="Gene3D" id="2.120.10.30">
    <property type="entry name" value="TolB, C-terminal domain"/>
    <property type="match status" value="1"/>
</dbReference>
<comment type="caution">
    <text evidence="5">The sequence shown here is derived from an EMBL/GenBank/DDBJ whole genome shotgun (WGS) entry which is preliminary data.</text>
</comment>
<feature type="region of interest" description="Disordered" evidence="2">
    <location>
        <begin position="288"/>
        <end position="343"/>
    </location>
</feature>
<dbReference type="PROSITE" id="PS50097">
    <property type="entry name" value="BTB"/>
    <property type="match status" value="1"/>
</dbReference>
<protein>
    <recommendedName>
        <fullName evidence="7">Brix domain-containing protein</fullName>
    </recommendedName>
</protein>
<dbReference type="GO" id="GO:0034457">
    <property type="term" value="C:Mpp10 complex"/>
    <property type="evidence" value="ECO:0007669"/>
    <property type="project" value="UniProtKB-ARBA"/>
</dbReference>
<gene>
    <name evidence="5" type="ORF">HYH02_005665</name>
</gene>
<keyword evidence="6" id="KW-1185">Reference proteome</keyword>
<dbReference type="SMART" id="SM00225">
    <property type="entry name" value="BTB"/>
    <property type="match status" value="1"/>
</dbReference>
<evidence type="ECO:0000259" key="4">
    <source>
        <dbReference type="PROSITE" id="PS50833"/>
    </source>
</evidence>
<dbReference type="SUPFAM" id="SSF52954">
    <property type="entry name" value="Class II aaRS ABD-related"/>
    <property type="match status" value="1"/>
</dbReference>
<dbReference type="Gene3D" id="3.30.710.10">
    <property type="entry name" value="Potassium Channel Kv1.1, Chain A"/>
    <property type="match status" value="1"/>
</dbReference>
<name>A0A835WLM7_9CHLO</name>